<reference evidence="2" key="1">
    <citation type="journal article" date="2019" name="Int. J. Syst. Evol. Microbiol.">
        <title>The Global Catalogue of Microorganisms (GCM) 10K type strain sequencing project: providing services to taxonomists for standard genome sequencing and annotation.</title>
        <authorList>
            <consortium name="The Broad Institute Genomics Platform"/>
            <consortium name="The Broad Institute Genome Sequencing Center for Infectious Disease"/>
            <person name="Wu L."/>
            <person name="Ma J."/>
        </authorList>
    </citation>
    <scope>NUCLEOTIDE SEQUENCE [LARGE SCALE GENOMIC DNA]</scope>
    <source>
        <strain evidence="2">JCM 16545</strain>
    </source>
</reference>
<evidence type="ECO:0000313" key="2">
    <source>
        <dbReference type="Proteomes" id="UP001597369"/>
    </source>
</evidence>
<accession>A0ABW4WYI6</accession>
<keyword evidence="2" id="KW-1185">Reference proteome</keyword>
<evidence type="ECO:0000313" key="1">
    <source>
        <dbReference type="EMBL" id="MFD2067266.1"/>
    </source>
</evidence>
<organism evidence="1 2">
    <name type="scientific">Pontibacter silvestris</name>
    <dbReference type="NCBI Taxonomy" id="2305183"/>
    <lineage>
        <taxon>Bacteria</taxon>
        <taxon>Pseudomonadati</taxon>
        <taxon>Bacteroidota</taxon>
        <taxon>Cytophagia</taxon>
        <taxon>Cytophagales</taxon>
        <taxon>Hymenobacteraceae</taxon>
        <taxon>Pontibacter</taxon>
    </lineage>
</organism>
<protein>
    <submittedName>
        <fullName evidence="1">Uncharacterized protein</fullName>
    </submittedName>
</protein>
<dbReference type="Proteomes" id="UP001597369">
    <property type="component" value="Unassembled WGS sequence"/>
</dbReference>
<dbReference type="RefSeq" id="WP_229960893.1">
    <property type="nucleotide sequence ID" value="NZ_JAJJWI010000009.1"/>
</dbReference>
<comment type="caution">
    <text evidence="1">The sequence shown here is derived from an EMBL/GenBank/DDBJ whole genome shotgun (WGS) entry which is preliminary data.</text>
</comment>
<sequence length="93" mass="10173">MLSGRNDIQVDLEVNSTANGGGNRVSYTKKVLGLVSVTVDITNKSYSPSLCLRSMSGHKELPALRGKLPLKQEVFLSYSSKVRGDSYLSYKMS</sequence>
<dbReference type="EMBL" id="JBHUHV010000029">
    <property type="protein sequence ID" value="MFD2067266.1"/>
    <property type="molecule type" value="Genomic_DNA"/>
</dbReference>
<proteinExistence type="predicted"/>
<name>A0ABW4WYI6_9BACT</name>
<gene>
    <name evidence="1" type="ORF">ACFSKU_10260</name>
</gene>